<name>A0A1V6SIH8_9EURO</name>
<keyword evidence="3" id="KW-1185">Reference proteome</keyword>
<proteinExistence type="predicted"/>
<evidence type="ECO:0000256" key="1">
    <source>
        <dbReference type="SAM" id="Phobius"/>
    </source>
</evidence>
<keyword evidence="1" id="KW-1133">Transmembrane helix</keyword>
<dbReference type="AlphaFoldDB" id="A0A1V6SIH8"/>
<accession>A0A1V6SIH8</accession>
<sequence>MTRKRLLDDAGVIYGLLTFIAWARVAGRSPWERIPYVLVWVLSAVAVALAVLVGLPPTTVVATMNNMESLLASKDLYIFNSLITTHLRSQPRHPQSLSLLSPVNLLAHPRYPVNIASLT</sequence>
<protein>
    <submittedName>
        <fullName evidence="2">Uncharacterized protein</fullName>
    </submittedName>
</protein>
<comment type="caution">
    <text evidence="2">The sequence shown here is derived from an EMBL/GenBank/DDBJ whole genome shotgun (WGS) entry which is preliminary data.</text>
</comment>
<reference evidence="3" key="1">
    <citation type="journal article" date="2017" name="Nat. Microbiol.">
        <title>Global analysis of biosynthetic gene clusters reveals vast potential of secondary metabolite production in Penicillium species.</title>
        <authorList>
            <person name="Nielsen J.C."/>
            <person name="Grijseels S."/>
            <person name="Prigent S."/>
            <person name="Ji B."/>
            <person name="Dainat J."/>
            <person name="Nielsen K.F."/>
            <person name="Frisvad J.C."/>
            <person name="Workman M."/>
            <person name="Nielsen J."/>
        </authorList>
    </citation>
    <scope>NUCLEOTIDE SEQUENCE [LARGE SCALE GENOMIC DNA]</scope>
    <source>
        <strain evidence="3">IBT 14082</strain>
    </source>
</reference>
<dbReference type="OrthoDB" id="10607599at2759"/>
<gene>
    <name evidence="2" type="ORF">PENFLA_c046G02753</name>
</gene>
<evidence type="ECO:0000313" key="3">
    <source>
        <dbReference type="Proteomes" id="UP000191342"/>
    </source>
</evidence>
<dbReference type="EMBL" id="MLQL01000046">
    <property type="protein sequence ID" value="OQE13550.1"/>
    <property type="molecule type" value="Genomic_DNA"/>
</dbReference>
<keyword evidence="1" id="KW-0812">Transmembrane</keyword>
<feature type="transmembrane region" description="Helical" evidence="1">
    <location>
        <begin position="12"/>
        <end position="31"/>
    </location>
</feature>
<organism evidence="2 3">
    <name type="scientific">Penicillium flavigenum</name>
    <dbReference type="NCBI Taxonomy" id="254877"/>
    <lineage>
        <taxon>Eukaryota</taxon>
        <taxon>Fungi</taxon>
        <taxon>Dikarya</taxon>
        <taxon>Ascomycota</taxon>
        <taxon>Pezizomycotina</taxon>
        <taxon>Eurotiomycetes</taxon>
        <taxon>Eurotiomycetidae</taxon>
        <taxon>Eurotiales</taxon>
        <taxon>Aspergillaceae</taxon>
        <taxon>Penicillium</taxon>
    </lineage>
</organism>
<dbReference type="Proteomes" id="UP000191342">
    <property type="component" value="Unassembled WGS sequence"/>
</dbReference>
<feature type="transmembrane region" description="Helical" evidence="1">
    <location>
        <begin position="37"/>
        <end position="55"/>
    </location>
</feature>
<evidence type="ECO:0000313" key="2">
    <source>
        <dbReference type="EMBL" id="OQE13550.1"/>
    </source>
</evidence>
<keyword evidence="1" id="KW-0472">Membrane</keyword>